<feature type="non-terminal residue" evidence="2">
    <location>
        <position position="746"/>
    </location>
</feature>
<reference evidence="2" key="1">
    <citation type="journal article" date="2014" name="Nucleic Acids Res.">
        <title>The evolutionary dynamics of variant antigen genes in Babesia reveal a history of genomic innovation underlying host-parasite interaction.</title>
        <authorList>
            <person name="Jackson A.P."/>
            <person name="Otto T.D."/>
            <person name="Darby A."/>
            <person name="Ramaprasad A."/>
            <person name="Xia D."/>
            <person name="Echaide I.E."/>
            <person name="Farber M."/>
            <person name="Gahlot S."/>
            <person name="Gamble J."/>
            <person name="Gupta D."/>
            <person name="Gupta Y."/>
            <person name="Jackson L."/>
            <person name="Malandrin L."/>
            <person name="Malas T.B."/>
            <person name="Moussa E."/>
            <person name="Nair M."/>
            <person name="Reid A.J."/>
            <person name="Sanders M."/>
            <person name="Sharma J."/>
            <person name="Tracey A."/>
            <person name="Quail M.A."/>
            <person name="Weir W."/>
            <person name="Wastling J.M."/>
            <person name="Hall N."/>
            <person name="Willadsen P."/>
            <person name="Lingelbach K."/>
            <person name="Shiels B."/>
            <person name="Tait A."/>
            <person name="Berriman M."/>
            <person name="Allred D.R."/>
            <person name="Pain A."/>
        </authorList>
    </citation>
    <scope>NUCLEOTIDE SEQUENCE</scope>
    <source>
        <strain evidence="2">1802A</strain>
    </source>
</reference>
<accession>A0AAD9GBD1</accession>
<reference evidence="2" key="2">
    <citation type="submission" date="2021-05" db="EMBL/GenBank/DDBJ databases">
        <authorList>
            <person name="Pain A."/>
        </authorList>
    </citation>
    <scope>NUCLEOTIDE SEQUENCE</scope>
    <source>
        <strain evidence="2">1802A</strain>
    </source>
</reference>
<sequence length="746" mass="83384">MVCYMYYTDVFVGTGNINNLKDALKAELKGSVLNVDLTQLESQLDPLASGLGNFIGYSGGRLKGDGIGKNGLTAQKFSSYDPSEATWKELCEKCQCKEYSSPCSCSCRSSGVCSNPSKCCDNCDVRKAAKIFLGMLPCLYYALKYLFKQCEGDWKTLKISDKDYSPGHFLSGMGYELQKLENKTGGEISGLLSSLFTSGSKFKDLYEKSQNYFTSSSPSPVPSSDSDSKPETVREILLWLSGLPFTSGFKDLLKHCERLCKPVASLNFDNFESSLFNSCFLSPFVLGVIEEPTEEARKFPPYKSEWQNFSYPEDPFKLFETFCDFVRKIYIPLNFLKFQCERTPAQAGWQECFFGQNCSVSSSSVSSAPSGCTCKGHDKYLCTGSSKHSSCSSSCSSPCPHPLLRFLLDGSENSKNLKNLESPFQPPKDFPPMGFSKQNLSPTAKKGESLFVILDIFVGKANTNEKVCLLRDLLRLLLCLTRTPPSTLGEFFIFFQKFKDPSVFSSKLKDFADYASKEPGFYNGQKFTNALKTALQKLYGSSHSGDHSVASLYSLNGCEGPKGSSNPTCGKYLYPLIQDASDIFGDDFIQTYLSWICYLPKDFKNRLEEFKQKFSSCCSSGSCKSIVDCPCALPLIYSRGFQFHSPNDLNGNDKKSCQDFISQLGKVVGKGSPLQTLLTVIDNFLWSIRLPFVYAFLYIWILLISYFYYVQFYKLDLLHIDSHLHLPRSFKILPSTLFSDASSKLK</sequence>
<dbReference type="Pfam" id="PF12785">
    <property type="entry name" value="VESA1_N"/>
    <property type="match status" value="1"/>
</dbReference>
<keyword evidence="1" id="KW-1133">Transmembrane helix</keyword>
<dbReference type="AlphaFoldDB" id="A0AAD9GBD1"/>
<comment type="caution">
    <text evidence="2">The sequence shown here is derived from an EMBL/GenBank/DDBJ whole genome shotgun (WGS) entry which is preliminary data.</text>
</comment>
<keyword evidence="3" id="KW-1185">Reference proteome</keyword>
<proteinExistence type="predicted"/>
<feature type="transmembrane region" description="Helical" evidence="1">
    <location>
        <begin position="692"/>
        <end position="710"/>
    </location>
</feature>
<protein>
    <submittedName>
        <fullName evidence="2">Variant erythrocyte surface antigen-1 family protein</fullName>
    </submittedName>
</protein>
<evidence type="ECO:0000313" key="2">
    <source>
        <dbReference type="EMBL" id="KAK1935269.1"/>
    </source>
</evidence>
<organism evidence="2 3">
    <name type="scientific">Babesia divergens</name>
    <dbReference type="NCBI Taxonomy" id="32595"/>
    <lineage>
        <taxon>Eukaryota</taxon>
        <taxon>Sar</taxon>
        <taxon>Alveolata</taxon>
        <taxon>Apicomplexa</taxon>
        <taxon>Aconoidasida</taxon>
        <taxon>Piroplasmida</taxon>
        <taxon>Babesiidae</taxon>
        <taxon>Babesia</taxon>
    </lineage>
</organism>
<gene>
    <name evidence="2" type="ORF">X943_002133</name>
</gene>
<name>A0AAD9GBD1_BABDI</name>
<dbReference type="Proteomes" id="UP001195914">
    <property type="component" value="Unassembled WGS sequence"/>
</dbReference>
<keyword evidence="1" id="KW-0812">Transmembrane</keyword>
<dbReference type="EMBL" id="JAHBMH010000058">
    <property type="protein sequence ID" value="KAK1935269.1"/>
    <property type="molecule type" value="Genomic_DNA"/>
</dbReference>
<dbReference type="InterPro" id="IPR024751">
    <property type="entry name" value="VESA1"/>
</dbReference>
<evidence type="ECO:0000256" key="1">
    <source>
        <dbReference type="SAM" id="Phobius"/>
    </source>
</evidence>
<evidence type="ECO:0000313" key="3">
    <source>
        <dbReference type="Proteomes" id="UP001195914"/>
    </source>
</evidence>
<keyword evidence="1" id="KW-0472">Membrane</keyword>